<gene>
    <name evidence="1" type="ORF">SAMN05421835_109128</name>
</gene>
<sequence>MRTILTAAGIEVTRADPGEGPHALLVTRRLAPSPWLARRDAEFDARYEKKRVAWAKRDAGFFIARGAP</sequence>
<evidence type="ECO:0000313" key="1">
    <source>
        <dbReference type="EMBL" id="SFJ83884.1"/>
    </source>
</evidence>
<dbReference type="RefSeq" id="WP_143249874.1">
    <property type="nucleotide sequence ID" value="NZ_CBDQZW010000008.1"/>
</dbReference>
<keyword evidence="2" id="KW-1185">Reference proteome</keyword>
<dbReference type="AlphaFoldDB" id="A0A1I3UK48"/>
<reference evidence="1 2" key="1">
    <citation type="submission" date="2016-10" db="EMBL/GenBank/DDBJ databases">
        <authorList>
            <person name="de Groot N.N."/>
        </authorList>
    </citation>
    <scope>NUCLEOTIDE SEQUENCE [LARGE SCALE GENOMIC DNA]</scope>
    <source>
        <strain evidence="1 2">DSM 44468</strain>
    </source>
</reference>
<protein>
    <submittedName>
        <fullName evidence="1">Uncharacterized protein</fullName>
    </submittedName>
</protein>
<dbReference type="OrthoDB" id="3625130at2"/>
<dbReference type="EMBL" id="FORP01000009">
    <property type="protein sequence ID" value="SFJ83884.1"/>
    <property type="molecule type" value="Genomic_DNA"/>
</dbReference>
<name>A0A1I3UK48_9PSEU</name>
<evidence type="ECO:0000313" key="2">
    <source>
        <dbReference type="Proteomes" id="UP000199025"/>
    </source>
</evidence>
<dbReference type="Proteomes" id="UP000199025">
    <property type="component" value="Unassembled WGS sequence"/>
</dbReference>
<organism evidence="1 2">
    <name type="scientific">Amycolatopsis sacchari</name>
    <dbReference type="NCBI Taxonomy" id="115433"/>
    <lineage>
        <taxon>Bacteria</taxon>
        <taxon>Bacillati</taxon>
        <taxon>Actinomycetota</taxon>
        <taxon>Actinomycetes</taxon>
        <taxon>Pseudonocardiales</taxon>
        <taxon>Pseudonocardiaceae</taxon>
        <taxon>Amycolatopsis</taxon>
    </lineage>
</organism>
<accession>A0A1I3UK48</accession>
<proteinExistence type="predicted"/>